<keyword evidence="7" id="KW-0378">Hydrolase</keyword>
<dbReference type="Pfam" id="PF00005">
    <property type="entry name" value="ABC_tran"/>
    <property type="match status" value="1"/>
</dbReference>
<dbReference type="SUPFAM" id="SSF90123">
    <property type="entry name" value="ABC transporter transmembrane region"/>
    <property type="match status" value="1"/>
</dbReference>
<evidence type="ECO:0000259" key="6">
    <source>
        <dbReference type="PROSITE" id="PS50929"/>
    </source>
</evidence>
<dbReference type="InterPro" id="IPR003439">
    <property type="entry name" value="ABC_transporter-like_ATP-bd"/>
</dbReference>
<dbReference type="OrthoDB" id="4966664at2"/>
<dbReference type="EMBL" id="LT906453">
    <property type="protein sequence ID" value="SNV16725.1"/>
    <property type="molecule type" value="Genomic_DNA"/>
</dbReference>
<keyword evidence="4 5" id="KW-0472">Membrane</keyword>
<keyword evidence="8" id="KW-1185">Reference proteome</keyword>
<evidence type="ECO:0000313" key="7">
    <source>
        <dbReference type="EMBL" id="SNV16725.1"/>
    </source>
</evidence>
<dbReference type="KEGG" id="dco:SAMEA4475696_0060"/>
<feature type="transmembrane region" description="Helical" evidence="5">
    <location>
        <begin position="169"/>
        <end position="190"/>
    </location>
</feature>
<dbReference type="GO" id="GO:0005886">
    <property type="term" value="C:plasma membrane"/>
    <property type="evidence" value="ECO:0007669"/>
    <property type="project" value="UniProtKB-SubCell"/>
</dbReference>
<dbReference type="PROSITE" id="PS50929">
    <property type="entry name" value="ABC_TM1F"/>
    <property type="match status" value="1"/>
</dbReference>
<dbReference type="EC" id="3.6.3.-" evidence="7"/>
<keyword evidence="7" id="KW-0547">Nucleotide-binding</keyword>
<dbReference type="RefSeq" id="WP_028326829.1">
    <property type="nucleotide sequence ID" value="NZ_LT906453.1"/>
</dbReference>
<sequence length="542" mass="57124">MSLGGAGMPERARAREILLAPLRRQRWTLLGAGALLCLYQVAEASVPLLLGWIVDHVLEQRSVWAPVLSVVALGVAIFTVSWSWRTAFRFLQAATARRTEELRDEIATRVIASRPSRGEVNGDDLVTVAGEDAGHAADIMEILAVAASALVGILFCAGVLAYIDLALGAMVLGGTAVVLTVLHLISGRIASWGQEHQRLLAVATARVGDLLRGLRPLAGIGGRGAAYQGYRRLSSDAREQAEGLAKLGGVSEMVTTLTSTLLVGLVGVAAGYRALAGDISIGELITVVGLTQFVADPAQQLCRMPQYAAAARASSRRLAAVGEPTPMVHGRALPAAGEVAAIAAWNGEQKWSAPEGQLTVVYCSSGHATEVVEALRAGVDAAPMQCHVQVRGVPTQEADLEQLRDLVLAEARHPQILQGTVGQALIPAGRFAGKETEPDQPSELCSRLRLDDVTAGSALERQVTERGTNLSGGQRQRLALGRALAADPDILVLVDPTSAVDAVTARNISLLLAEKRSGRTTVVLCAGPEWVTVADRVEHMSM</sequence>
<keyword evidence="3 5" id="KW-1133">Transmembrane helix</keyword>
<dbReference type="Gene3D" id="1.20.1560.10">
    <property type="entry name" value="ABC transporter type 1, transmembrane domain"/>
    <property type="match status" value="1"/>
</dbReference>
<dbReference type="Gene3D" id="3.40.50.300">
    <property type="entry name" value="P-loop containing nucleotide triphosphate hydrolases"/>
    <property type="match status" value="1"/>
</dbReference>
<dbReference type="GO" id="GO:0015421">
    <property type="term" value="F:ABC-type oligopeptide transporter activity"/>
    <property type="evidence" value="ECO:0007669"/>
    <property type="project" value="TreeGrafter"/>
</dbReference>
<dbReference type="STRING" id="1121387.GCA_000429885_00803"/>
<evidence type="ECO:0000256" key="4">
    <source>
        <dbReference type="ARBA" id="ARBA00023136"/>
    </source>
</evidence>
<reference evidence="7 8" key="1">
    <citation type="submission" date="2017-06" db="EMBL/GenBank/DDBJ databases">
        <authorList>
            <consortium name="Pathogen Informatics"/>
        </authorList>
    </citation>
    <scope>NUCLEOTIDE SEQUENCE [LARGE SCALE GENOMIC DNA]</scope>
    <source>
        <strain evidence="7 8">NCTC13039</strain>
    </source>
</reference>
<feature type="domain" description="ABC transmembrane type-1" evidence="6">
    <location>
        <begin position="30"/>
        <end position="301"/>
    </location>
</feature>
<organism evidence="7 8">
    <name type="scientific">Dermatophilus congolensis</name>
    <dbReference type="NCBI Taxonomy" id="1863"/>
    <lineage>
        <taxon>Bacteria</taxon>
        <taxon>Bacillati</taxon>
        <taxon>Actinomycetota</taxon>
        <taxon>Actinomycetes</taxon>
        <taxon>Micrococcales</taxon>
        <taxon>Dermatophilaceae</taxon>
        <taxon>Dermatophilus</taxon>
    </lineage>
</organism>
<keyword evidence="2 5" id="KW-0812">Transmembrane</keyword>
<evidence type="ECO:0000256" key="2">
    <source>
        <dbReference type="ARBA" id="ARBA00022692"/>
    </source>
</evidence>
<gene>
    <name evidence="7" type="primary">yheI</name>
    <name evidence="7" type="ORF">SAMEA4475696_00060</name>
</gene>
<dbReference type="AlphaFoldDB" id="A0A239V392"/>
<dbReference type="PROSITE" id="PS00211">
    <property type="entry name" value="ABC_TRANSPORTER_1"/>
    <property type="match status" value="1"/>
</dbReference>
<dbReference type="GeneID" id="77100371"/>
<dbReference type="GO" id="GO:0016887">
    <property type="term" value="F:ATP hydrolysis activity"/>
    <property type="evidence" value="ECO:0007669"/>
    <property type="project" value="InterPro"/>
</dbReference>
<proteinExistence type="predicted"/>
<dbReference type="PANTHER" id="PTHR43394:SF1">
    <property type="entry name" value="ATP-BINDING CASSETTE SUB-FAMILY B MEMBER 10, MITOCHONDRIAL"/>
    <property type="match status" value="1"/>
</dbReference>
<name>A0A239V392_9MICO</name>
<comment type="subcellular location">
    <subcellularLocation>
        <location evidence="1">Cell membrane</location>
        <topology evidence="1">Multi-pass membrane protein</topology>
    </subcellularLocation>
</comment>
<dbReference type="GO" id="GO:0005524">
    <property type="term" value="F:ATP binding"/>
    <property type="evidence" value="ECO:0007669"/>
    <property type="project" value="UniProtKB-KW"/>
</dbReference>
<keyword evidence="7" id="KW-0067">ATP-binding</keyword>
<dbReference type="PANTHER" id="PTHR43394">
    <property type="entry name" value="ATP-DEPENDENT PERMEASE MDL1, MITOCHONDRIAL"/>
    <property type="match status" value="1"/>
</dbReference>
<evidence type="ECO:0000256" key="1">
    <source>
        <dbReference type="ARBA" id="ARBA00004651"/>
    </source>
</evidence>
<evidence type="ECO:0000256" key="5">
    <source>
        <dbReference type="SAM" id="Phobius"/>
    </source>
</evidence>
<evidence type="ECO:0000256" key="3">
    <source>
        <dbReference type="ARBA" id="ARBA00022989"/>
    </source>
</evidence>
<accession>A0A239V392</accession>
<protein>
    <submittedName>
        <fullName evidence="7">Probable multidrug resistance ABC transporter ATP-binding/permease protein YheI</fullName>
        <ecNumber evidence="7">3.6.3.-</ecNumber>
    </submittedName>
</protein>
<dbReference type="SUPFAM" id="SSF52540">
    <property type="entry name" value="P-loop containing nucleoside triphosphate hydrolases"/>
    <property type="match status" value="1"/>
</dbReference>
<feature type="transmembrane region" description="Helical" evidence="5">
    <location>
        <begin position="142"/>
        <end position="163"/>
    </location>
</feature>
<evidence type="ECO:0000313" key="8">
    <source>
        <dbReference type="Proteomes" id="UP000242637"/>
    </source>
</evidence>
<feature type="transmembrane region" description="Helical" evidence="5">
    <location>
        <begin position="63"/>
        <end position="84"/>
    </location>
</feature>
<dbReference type="InterPro" id="IPR011527">
    <property type="entry name" value="ABC1_TM_dom"/>
</dbReference>
<dbReference type="InterPro" id="IPR039421">
    <property type="entry name" value="Type_1_exporter"/>
</dbReference>
<dbReference type="Proteomes" id="UP000242637">
    <property type="component" value="Chromosome 1"/>
</dbReference>
<dbReference type="InterPro" id="IPR017871">
    <property type="entry name" value="ABC_transporter-like_CS"/>
</dbReference>
<dbReference type="InterPro" id="IPR027417">
    <property type="entry name" value="P-loop_NTPase"/>
</dbReference>
<dbReference type="InterPro" id="IPR036640">
    <property type="entry name" value="ABC1_TM_sf"/>
</dbReference>